<name>Q82PP8_STRAW</name>
<dbReference type="Proteomes" id="UP000000428">
    <property type="component" value="Chromosome"/>
</dbReference>
<dbReference type="AlphaFoldDB" id="Q82PP8"/>
<feature type="region of interest" description="Disordered" evidence="1">
    <location>
        <begin position="1"/>
        <end position="35"/>
    </location>
</feature>
<proteinExistence type="predicted"/>
<evidence type="ECO:0000313" key="3">
    <source>
        <dbReference type="Proteomes" id="UP000000428"/>
    </source>
</evidence>
<accession>Q82PP8</accession>
<dbReference type="EMBL" id="BA000030">
    <property type="protein sequence ID" value="BAC68534.1"/>
    <property type="molecule type" value="Genomic_DNA"/>
</dbReference>
<dbReference type="KEGG" id="sma:SAVERM_824"/>
<reference evidence="2 3" key="2">
    <citation type="journal article" date="2003" name="Nat. Biotechnol.">
        <title>Complete genome sequence and comparative analysis of the industrial microorganism Streptomyces avermitilis.</title>
        <authorList>
            <person name="Ikeda H."/>
            <person name="Ishikawa J."/>
            <person name="Hanamoto A."/>
            <person name="Shinose M."/>
            <person name="Kikuchi H."/>
            <person name="Shiba T."/>
            <person name="Sakaki Y."/>
            <person name="Hattori M."/>
            <person name="Omura S."/>
        </authorList>
    </citation>
    <scope>NUCLEOTIDE SEQUENCE [LARGE SCALE GENOMIC DNA]</scope>
    <source>
        <strain evidence="3">ATCC 31267 / DSM 46492 / JCM 5070 / NBRC 14893 / NCIMB 12804 / NRRL 8165 / MA-4680</strain>
    </source>
</reference>
<protein>
    <submittedName>
        <fullName evidence="2">Uncharacterized protein</fullName>
    </submittedName>
</protein>
<dbReference type="HOGENOM" id="CLU_2439372_0_0_11"/>
<reference evidence="2 3" key="1">
    <citation type="journal article" date="2001" name="Proc. Natl. Acad. Sci. U.S.A.">
        <title>Genome sequence of an industrial microorganism Streptomyces avermitilis: deducing the ability of producing secondary metabolites.</title>
        <authorList>
            <person name="Omura S."/>
            <person name="Ikeda H."/>
            <person name="Ishikawa J."/>
            <person name="Hanamoto A."/>
            <person name="Takahashi C."/>
            <person name="Shinose M."/>
            <person name="Takahashi Y."/>
            <person name="Horikawa H."/>
            <person name="Nakazawa H."/>
            <person name="Osonoe T."/>
            <person name="Kikuchi H."/>
            <person name="Shiba T."/>
            <person name="Sakaki Y."/>
            <person name="Hattori M."/>
        </authorList>
    </citation>
    <scope>NUCLEOTIDE SEQUENCE [LARGE SCALE GENOMIC DNA]</scope>
    <source>
        <strain evidence="3">ATCC 31267 / DSM 46492 / JCM 5070 / NBRC 14893 / NCIMB 12804 / NRRL 8165 / MA-4680</strain>
    </source>
</reference>
<gene>
    <name evidence="2" type="ORF">SAVERM_824</name>
</gene>
<organism evidence="2 3">
    <name type="scientific">Streptomyces avermitilis (strain ATCC 31267 / DSM 46492 / JCM 5070 / NBRC 14893 / NCIMB 12804 / NRRL 8165 / MA-4680)</name>
    <dbReference type="NCBI Taxonomy" id="227882"/>
    <lineage>
        <taxon>Bacteria</taxon>
        <taxon>Bacillati</taxon>
        <taxon>Actinomycetota</taxon>
        <taxon>Actinomycetes</taxon>
        <taxon>Kitasatosporales</taxon>
        <taxon>Streptomycetaceae</taxon>
        <taxon>Streptomyces</taxon>
    </lineage>
</organism>
<evidence type="ECO:0000313" key="2">
    <source>
        <dbReference type="EMBL" id="BAC68534.1"/>
    </source>
</evidence>
<evidence type="ECO:0000256" key="1">
    <source>
        <dbReference type="SAM" id="MobiDB-lite"/>
    </source>
</evidence>
<keyword evidence="3" id="KW-1185">Reference proteome</keyword>
<sequence length="90" mass="9816">MLRKGPFSGTRLSGASNWIHRPGRSPGSVNHSASKSMRRITCCKCRSRERSGSLDGSRSTPPMGVATLIVPWRPKRRGSGTNCLSFASER</sequence>
<reference evidence="2 3" key="3">
    <citation type="journal article" date="2014" name="J. Ind. Microbiol. Biotechnol.">
        <title>Genome mining of the Streptomyces avermitilis genome and development of genome-minimized hosts for heterologous expression of biosynthetic gene clusters.</title>
        <authorList>
            <person name="Ikeda H."/>
            <person name="Shin-ya K."/>
            <person name="Omura S."/>
        </authorList>
    </citation>
    <scope>NUCLEOTIDE SEQUENCE [LARGE SCALE GENOMIC DNA]</scope>
    <source>
        <strain evidence="3">ATCC 31267 / DSM 46492 / JCM 5070 / NBRC 14893 / NCIMB 12804 / NRRL 8165 / MA-4680</strain>
    </source>
</reference>